<feature type="transmembrane region" description="Helical" evidence="8">
    <location>
        <begin position="223"/>
        <end position="243"/>
    </location>
</feature>
<dbReference type="Proteomes" id="UP000032250">
    <property type="component" value="Unassembled WGS sequence"/>
</dbReference>
<evidence type="ECO:0000256" key="4">
    <source>
        <dbReference type="ARBA" id="ARBA00022544"/>
    </source>
</evidence>
<dbReference type="GO" id="GO:0009847">
    <property type="term" value="P:spore germination"/>
    <property type="evidence" value="ECO:0007669"/>
    <property type="project" value="InterPro"/>
</dbReference>
<evidence type="ECO:0000313" key="9">
    <source>
        <dbReference type="EMBL" id="KIS24592.1"/>
    </source>
</evidence>
<evidence type="ECO:0000256" key="5">
    <source>
        <dbReference type="ARBA" id="ARBA00022692"/>
    </source>
</evidence>
<protein>
    <submittedName>
        <fullName evidence="9">Spore gernimation protein</fullName>
    </submittedName>
</protein>
<dbReference type="Gene3D" id="1.20.1740.10">
    <property type="entry name" value="Amino acid/polyamine transporter I"/>
    <property type="match status" value="1"/>
</dbReference>
<dbReference type="RefSeq" id="WP_042384490.1">
    <property type="nucleotide sequence ID" value="NZ_JXSU01000007.1"/>
</dbReference>
<evidence type="ECO:0000256" key="8">
    <source>
        <dbReference type="SAM" id="Phobius"/>
    </source>
</evidence>
<comment type="caution">
    <text evidence="9">The sequence shown here is derived from an EMBL/GenBank/DDBJ whole genome shotgun (WGS) entry which is preliminary data.</text>
</comment>
<feature type="transmembrane region" description="Helical" evidence="8">
    <location>
        <begin position="85"/>
        <end position="109"/>
    </location>
</feature>
<evidence type="ECO:0000256" key="7">
    <source>
        <dbReference type="ARBA" id="ARBA00023136"/>
    </source>
</evidence>
<feature type="transmembrane region" description="Helical" evidence="8">
    <location>
        <begin position="263"/>
        <end position="286"/>
    </location>
</feature>
<evidence type="ECO:0000256" key="6">
    <source>
        <dbReference type="ARBA" id="ARBA00022989"/>
    </source>
</evidence>
<reference evidence="9 10" key="1">
    <citation type="submission" date="2014-06" db="EMBL/GenBank/DDBJ databases">
        <title>Genome characterization of distinct group I Clostridium botulinum lineages.</title>
        <authorList>
            <person name="Giordani F."/>
            <person name="Anselmo A."/>
            <person name="Fillo S."/>
            <person name="Palozzi A.M."/>
            <person name="Fortunato A."/>
            <person name="Gentile B."/>
            <person name="Ciammaruconi A."/>
            <person name="Anniballi F."/>
            <person name="De Medici D."/>
            <person name="Lista F."/>
        </authorList>
    </citation>
    <scope>NUCLEOTIDE SEQUENCE [LARGE SCALE GENOMIC DNA]</scope>
    <source>
        <strain evidence="9 10">B2 450</strain>
    </source>
</reference>
<feature type="transmembrane region" description="Helical" evidence="8">
    <location>
        <begin position="307"/>
        <end position="329"/>
    </location>
</feature>
<gene>
    <name evidence="9" type="ORF">N495_13770</name>
</gene>
<feature type="transmembrane region" description="Helical" evidence="8">
    <location>
        <begin position="335"/>
        <end position="357"/>
    </location>
</feature>
<proteinExistence type="inferred from homology"/>
<comment type="subcellular location">
    <subcellularLocation>
        <location evidence="1">Membrane</location>
        <topology evidence="1">Multi-pass membrane protein</topology>
    </subcellularLocation>
</comment>
<evidence type="ECO:0000256" key="2">
    <source>
        <dbReference type="ARBA" id="ARBA00007998"/>
    </source>
</evidence>
<keyword evidence="5 8" id="KW-0812">Transmembrane</keyword>
<feature type="transmembrane region" description="Helical" evidence="8">
    <location>
        <begin position="12"/>
        <end position="30"/>
    </location>
</feature>
<dbReference type="OrthoDB" id="1931502at2"/>
<dbReference type="HOGENOM" id="CLU_047547_0_3_9"/>
<feature type="transmembrane region" description="Helical" evidence="8">
    <location>
        <begin position="115"/>
        <end position="139"/>
    </location>
</feature>
<sequence>MENNRNDVLTTSQTMVMIAGSMIGIGILSLPANLTKVAHNDGWIGVIIGSLYPFYMVFCALIIFKDNSYKNTNIIEISKAYFGKFFGNLLGLIFTIQFLAYIIITAANISNMLRVYLILFLEQYKLAIPILLISVYTASKGIRALGRINEVIFYASIPLILLTVLALKQGNILNIKPILGTPISTILKASIEPIYSFVGIEIIFLIVPLMKDKTKIKSSFLEATAIIVFLYIWLSFVSIYYLGADVAKNLYWPTLSIAETISIPGISNFKFVFMFLWSSIIFKTIANQNYFFYYSLSSIFKKINSTILYMIVFLFATIIVSRLDSFIFLKKINEGVSIFYLVFNLIFITIITIITLIKNGGKNETTSTKTNEKFREE</sequence>
<dbReference type="AlphaFoldDB" id="A0A0D1BXJ5"/>
<dbReference type="PANTHER" id="PTHR34975:SF2">
    <property type="entry name" value="SPORE GERMINATION PROTEIN A2"/>
    <property type="match status" value="1"/>
</dbReference>
<dbReference type="Pfam" id="PF03845">
    <property type="entry name" value="Spore_permease"/>
    <property type="match status" value="1"/>
</dbReference>
<evidence type="ECO:0000256" key="3">
    <source>
        <dbReference type="ARBA" id="ARBA00022448"/>
    </source>
</evidence>
<evidence type="ECO:0000313" key="10">
    <source>
        <dbReference type="Proteomes" id="UP000032250"/>
    </source>
</evidence>
<keyword evidence="6 8" id="KW-1133">Transmembrane helix</keyword>
<comment type="similarity">
    <text evidence="2">Belongs to the amino acid-polyamine-organocation (APC) superfamily. Spore germination protein (SGP) (TC 2.A.3.9) family.</text>
</comment>
<dbReference type="InterPro" id="IPR004761">
    <property type="entry name" value="Spore_GerAB"/>
</dbReference>
<name>A0A0D1BXJ5_CLOBO</name>
<keyword evidence="4" id="KW-0309">Germination</keyword>
<feature type="transmembrane region" description="Helical" evidence="8">
    <location>
        <begin position="42"/>
        <end position="64"/>
    </location>
</feature>
<feature type="transmembrane region" description="Helical" evidence="8">
    <location>
        <begin position="151"/>
        <end position="173"/>
    </location>
</feature>
<keyword evidence="7 8" id="KW-0472">Membrane</keyword>
<organism evidence="9 10">
    <name type="scientific">Clostridium botulinum B2 450</name>
    <dbReference type="NCBI Taxonomy" id="1379739"/>
    <lineage>
        <taxon>Bacteria</taxon>
        <taxon>Bacillati</taxon>
        <taxon>Bacillota</taxon>
        <taxon>Clostridia</taxon>
        <taxon>Eubacteriales</taxon>
        <taxon>Clostridiaceae</taxon>
        <taxon>Clostridium</taxon>
    </lineage>
</organism>
<dbReference type="GO" id="GO:0016020">
    <property type="term" value="C:membrane"/>
    <property type="evidence" value="ECO:0007669"/>
    <property type="project" value="UniProtKB-SubCell"/>
</dbReference>
<evidence type="ECO:0000256" key="1">
    <source>
        <dbReference type="ARBA" id="ARBA00004141"/>
    </source>
</evidence>
<feature type="transmembrane region" description="Helical" evidence="8">
    <location>
        <begin position="193"/>
        <end position="211"/>
    </location>
</feature>
<dbReference type="EMBL" id="JXSU01000007">
    <property type="protein sequence ID" value="KIS24592.1"/>
    <property type="molecule type" value="Genomic_DNA"/>
</dbReference>
<accession>A0A0D1BXJ5</accession>
<dbReference type="PATRIC" id="fig|1379739.3.peg.3148"/>
<keyword evidence="3" id="KW-0813">Transport</keyword>
<dbReference type="PANTHER" id="PTHR34975">
    <property type="entry name" value="SPORE GERMINATION PROTEIN A2"/>
    <property type="match status" value="1"/>
</dbReference>
<dbReference type="NCBIfam" id="TIGR00912">
    <property type="entry name" value="2A0309"/>
    <property type="match status" value="1"/>
</dbReference>